<accession>A0A7Y6TUD1</accession>
<dbReference type="Gene3D" id="1.25.40.20">
    <property type="entry name" value="Ankyrin repeat-containing domain"/>
    <property type="match status" value="1"/>
</dbReference>
<proteinExistence type="predicted"/>
<dbReference type="PROSITE" id="PS50297">
    <property type="entry name" value="ANK_REP_REGION"/>
    <property type="match status" value="1"/>
</dbReference>
<dbReference type="SUPFAM" id="SSF48403">
    <property type="entry name" value="Ankyrin repeat"/>
    <property type="match status" value="1"/>
</dbReference>
<dbReference type="Pfam" id="PF12796">
    <property type="entry name" value="Ank_2"/>
    <property type="match status" value="1"/>
</dbReference>
<sequence length="130" mass="14686">MTDFFEILKTKDVKLIEDCIVSNNLKDDDIYIDAVANIFHFTLIVKAFKSYEVAKMLTRYFDINKRDEYGKTFLFEAVRMGNVEAVKFVVSNGGDVSIKDNKGRIAADLIKLMDLQNASSMSRVLLSAAS</sequence>
<dbReference type="GeneID" id="57347823"/>
<organism evidence="2 3">
    <name type="scientific">Pantoea brenneri</name>
    <dbReference type="NCBI Taxonomy" id="472694"/>
    <lineage>
        <taxon>Bacteria</taxon>
        <taxon>Pseudomonadati</taxon>
        <taxon>Pseudomonadota</taxon>
        <taxon>Gammaproteobacteria</taxon>
        <taxon>Enterobacterales</taxon>
        <taxon>Erwiniaceae</taxon>
        <taxon>Pantoea</taxon>
    </lineage>
</organism>
<evidence type="ECO:0000256" key="1">
    <source>
        <dbReference type="PROSITE-ProRule" id="PRU00023"/>
    </source>
</evidence>
<dbReference type="Proteomes" id="UP000566985">
    <property type="component" value="Unassembled WGS sequence"/>
</dbReference>
<feature type="repeat" description="ANK" evidence="1">
    <location>
        <begin position="69"/>
        <end position="101"/>
    </location>
</feature>
<reference evidence="2 3" key="1">
    <citation type="submission" date="2020-05" db="EMBL/GenBank/DDBJ databases">
        <title>Whole Genome Sequences of Enterobacteriales Associated with the International Space Station.</title>
        <authorList>
            <person name="Bharadwaj A."/>
            <person name="Daudu R."/>
            <person name="Singh N."/>
            <person name="Wood J."/>
            <person name="Debieu M."/>
            <person name="Mason C."/>
            <person name="Wang C."/>
            <person name="Venkateswaran K."/>
        </authorList>
    </citation>
    <scope>NUCLEOTIDE SEQUENCE [LARGE SCALE GENOMIC DNA]</scope>
    <source>
        <strain evidence="2 3">IF5SW-B1</strain>
    </source>
</reference>
<comment type="caution">
    <text evidence="2">The sequence shown here is derived from an EMBL/GenBank/DDBJ whole genome shotgun (WGS) entry which is preliminary data.</text>
</comment>
<dbReference type="PROSITE" id="PS50088">
    <property type="entry name" value="ANK_REPEAT"/>
    <property type="match status" value="1"/>
</dbReference>
<name>A0A7Y6TUD1_9GAMM</name>
<keyword evidence="1" id="KW-0040">ANK repeat</keyword>
<dbReference type="InterPro" id="IPR002110">
    <property type="entry name" value="Ankyrin_rpt"/>
</dbReference>
<dbReference type="AlphaFoldDB" id="A0A7Y6TUD1"/>
<dbReference type="RefSeq" id="WP_069729772.1">
    <property type="nucleotide sequence ID" value="NZ_JABWPE010000041.1"/>
</dbReference>
<dbReference type="EMBL" id="JABWPM010000041">
    <property type="protein sequence ID" value="NUY99078.1"/>
    <property type="molecule type" value="Genomic_DNA"/>
</dbReference>
<protein>
    <submittedName>
        <fullName evidence="2">Ankyrin repeat domain-containing protein</fullName>
    </submittedName>
</protein>
<evidence type="ECO:0000313" key="2">
    <source>
        <dbReference type="EMBL" id="NUY99078.1"/>
    </source>
</evidence>
<evidence type="ECO:0000313" key="3">
    <source>
        <dbReference type="Proteomes" id="UP000566985"/>
    </source>
</evidence>
<dbReference type="InterPro" id="IPR036770">
    <property type="entry name" value="Ankyrin_rpt-contain_sf"/>
</dbReference>
<gene>
    <name evidence="2" type="ORF">HU668_21810</name>
</gene>